<feature type="transmembrane region" description="Helical" evidence="1">
    <location>
        <begin position="35"/>
        <end position="59"/>
    </location>
</feature>
<accession>A0AAQ4FPH7</accession>
<keyword evidence="1" id="KW-0472">Membrane</keyword>
<name>A0AAQ4FPH7_AMBAM</name>
<protein>
    <submittedName>
        <fullName evidence="2">Uncharacterized protein</fullName>
    </submittedName>
</protein>
<dbReference type="Proteomes" id="UP001321473">
    <property type="component" value="Unassembled WGS sequence"/>
</dbReference>
<proteinExistence type="predicted"/>
<evidence type="ECO:0000256" key="1">
    <source>
        <dbReference type="SAM" id="Phobius"/>
    </source>
</evidence>
<keyword evidence="1" id="KW-1133">Transmembrane helix</keyword>
<sequence length="157" mass="16135">MASSTSVDLEAAVVRSTVGVAQAEPGTEPAINRTLFFAVCTGSLVVIASLVVVLFWYGVLTDPGEMLLRAVRVGGGGVVAMAAAPNAKTTATPMVINYVGVLQTHLPPGNDSNDSVAALTENNSPLGSIIGGYVRREVMDNGTDDSQLPVPVQLPAE</sequence>
<keyword evidence="1" id="KW-0812">Transmembrane</keyword>
<dbReference type="EMBL" id="JARKHS020000572">
    <property type="protein sequence ID" value="KAK8788671.1"/>
    <property type="molecule type" value="Genomic_DNA"/>
</dbReference>
<dbReference type="AlphaFoldDB" id="A0AAQ4FPH7"/>
<keyword evidence="3" id="KW-1185">Reference proteome</keyword>
<evidence type="ECO:0000313" key="2">
    <source>
        <dbReference type="EMBL" id="KAK8788671.1"/>
    </source>
</evidence>
<organism evidence="2 3">
    <name type="scientific">Amblyomma americanum</name>
    <name type="common">Lone star tick</name>
    <dbReference type="NCBI Taxonomy" id="6943"/>
    <lineage>
        <taxon>Eukaryota</taxon>
        <taxon>Metazoa</taxon>
        <taxon>Ecdysozoa</taxon>
        <taxon>Arthropoda</taxon>
        <taxon>Chelicerata</taxon>
        <taxon>Arachnida</taxon>
        <taxon>Acari</taxon>
        <taxon>Parasitiformes</taxon>
        <taxon>Ixodida</taxon>
        <taxon>Ixodoidea</taxon>
        <taxon>Ixodidae</taxon>
        <taxon>Amblyomminae</taxon>
        <taxon>Amblyomma</taxon>
    </lineage>
</organism>
<reference evidence="2 3" key="1">
    <citation type="journal article" date="2023" name="Arcadia Sci">
        <title>De novo assembly of a long-read Amblyomma americanum tick genome.</title>
        <authorList>
            <person name="Chou S."/>
            <person name="Poskanzer K.E."/>
            <person name="Rollins M."/>
            <person name="Thuy-Boun P.S."/>
        </authorList>
    </citation>
    <scope>NUCLEOTIDE SEQUENCE [LARGE SCALE GENOMIC DNA]</scope>
    <source>
        <strain evidence="2">F_SG_1</strain>
        <tissue evidence="2">Salivary glands</tissue>
    </source>
</reference>
<evidence type="ECO:0000313" key="3">
    <source>
        <dbReference type="Proteomes" id="UP001321473"/>
    </source>
</evidence>
<comment type="caution">
    <text evidence="2">The sequence shown here is derived from an EMBL/GenBank/DDBJ whole genome shotgun (WGS) entry which is preliminary data.</text>
</comment>
<gene>
    <name evidence="2" type="ORF">V5799_021558</name>
</gene>